<reference evidence="2" key="1">
    <citation type="submission" date="2020-05" db="EMBL/GenBank/DDBJ databases">
        <title>Fertoebacter nigrum gen. nov., sp. nov., a new member of the family Rhodobacteraceae.</title>
        <authorList>
            <person name="Szuroczki S."/>
            <person name="Abbaszade G."/>
            <person name="Buni D."/>
            <person name="Schumann P."/>
            <person name="Toth E."/>
        </authorList>
    </citation>
    <scope>NUCLEOTIDE SEQUENCE</scope>
    <source>
        <strain evidence="2">RG-N-1a</strain>
    </source>
</reference>
<organism evidence="2 3">
    <name type="scientific">Fertoeibacter niger</name>
    <dbReference type="NCBI Taxonomy" id="2656921"/>
    <lineage>
        <taxon>Bacteria</taxon>
        <taxon>Pseudomonadati</taxon>
        <taxon>Pseudomonadota</taxon>
        <taxon>Alphaproteobacteria</taxon>
        <taxon>Rhodobacterales</taxon>
        <taxon>Paracoccaceae</taxon>
        <taxon>Fertoeibacter</taxon>
    </lineage>
</organism>
<gene>
    <name evidence="2" type="ORF">GEU84_004235</name>
</gene>
<name>A0A8X8H119_9RHOB</name>
<dbReference type="GO" id="GO:0046872">
    <property type="term" value="F:metal ion binding"/>
    <property type="evidence" value="ECO:0007669"/>
    <property type="project" value="InterPro"/>
</dbReference>
<keyword evidence="3" id="KW-1185">Reference proteome</keyword>
<evidence type="ECO:0000313" key="3">
    <source>
        <dbReference type="Proteomes" id="UP000484076"/>
    </source>
</evidence>
<evidence type="ECO:0000259" key="1">
    <source>
        <dbReference type="PROSITE" id="PS51332"/>
    </source>
</evidence>
<sequence length="267" mass="27985">MQDERHRGMVGRPVGKPAVVTDFAAEVVARLVAGESTLRGTGPGGLHAPLLARLLEVARGAHAAPVEALRPEMRRARVSVATLADHYIPAAARCLGQDWTDDKASFAEVSIGTARLQAILRDIGSGWSADEDGARDGPTVLLLVPEHEQHTLGAMVVMGRLRRAGVSVCLRTGADFASLRDLFAQRGFDAALISLPCAERVALGTKLVKTLKELTRNALPVAAGGAVLLQDEDALTCLGADIVTNDLETALRSLGLASSVTGAAHRA</sequence>
<dbReference type="Proteomes" id="UP000484076">
    <property type="component" value="Unassembled WGS sequence"/>
</dbReference>
<dbReference type="Gene3D" id="3.40.50.280">
    <property type="entry name" value="Cobalamin-binding domain"/>
    <property type="match status" value="1"/>
</dbReference>
<dbReference type="EMBL" id="WHUT02000002">
    <property type="protein sequence ID" value="NUB43583.1"/>
    <property type="molecule type" value="Genomic_DNA"/>
</dbReference>
<dbReference type="PROSITE" id="PS51332">
    <property type="entry name" value="B12_BINDING"/>
    <property type="match status" value="1"/>
</dbReference>
<dbReference type="SUPFAM" id="SSF52242">
    <property type="entry name" value="Cobalamin (vitamin B12)-binding domain"/>
    <property type="match status" value="1"/>
</dbReference>
<proteinExistence type="predicted"/>
<dbReference type="GO" id="GO:0031419">
    <property type="term" value="F:cobalamin binding"/>
    <property type="evidence" value="ECO:0007669"/>
    <property type="project" value="InterPro"/>
</dbReference>
<comment type="caution">
    <text evidence="2">The sequence shown here is derived from an EMBL/GenBank/DDBJ whole genome shotgun (WGS) entry which is preliminary data.</text>
</comment>
<dbReference type="InterPro" id="IPR036724">
    <property type="entry name" value="Cobalamin-bd_sf"/>
</dbReference>
<feature type="domain" description="B12-binding" evidence="1">
    <location>
        <begin position="137"/>
        <end position="265"/>
    </location>
</feature>
<dbReference type="AlphaFoldDB" id="A0A8X8H119"/>
<accession>A0A8X8H119</accession>
<dbReference type="InterPro" id="IPR006158">
    <property type="entry name" value="Cobalamin-bd"/>
</dbReference>
<protein>
    <recommendedName>
        <fullName evidence="1">B12-binding domain-containing protein</fullName>
    </recommendedName>
</protein>
<evidence type="ECO:0000313" key="2">
    <source>
        <dbReference type="EMBL" id="NUB43583.1"/>
    </source>
</evidence>